<feature type="domain" description="GmrSD restriction endonucleases C-terminal" evidence="3">
    <location>
        <begin position="451"/>
        <end position="546"/>
    </location>
</feature>
<gene>
    <name evidence="4" type="ORF">B1H18_26815</name>
</gene>
<feature type="compositionally biased region" description="Low complexity" evidence="1">
    <location>
        <begin position="611"/>
        <end position="620"/>
    </location>
</feature>
<dbReference type="Pfam" id="PF07510">
    <property type="entry name" value="GmrSD_C"/>
    <property type="match status" value="1"/>
</dbReference>
<evidence type="ECO:0000256" key="1">
    <source>
        <dbReference type="SAM" id="MobiDB-lite"/>
    </source>
</evidence>
<dbReference type="Proteomes" id="UP000190539">
    <property type="component" value="Unassembled WGS sequence"/>
</dbReference>
<evidence type="ECO:0000313" key="5">
    <source>
        <dbReference type="Proteomes" id="UP000190539"/>
    </source>
</evidence>
<protein>
    <recommendedName>
        <fullName evidence="6">DUF262 domain-containing protein</fullName>
    </recommendedName>
</protein>
<proteinExistence type="predicted"/>
<dbReference type="RefSeq" id="WP_179120283.1">
    <property type="nucleotide sequence ID" value="NZ_CP045178.1"/>
</dbReference>
<dbReference type="PANTHER" id="PTHR35149:SF1">
    <property type="entry name" value="DUF5655 DOMAIN-CONTAINING PROTEIN"/>
    <property type="match status" value="1"/>
</dbReference>
<feature type="region of interest" description="Disordered" evidence="1">
    <location>
        <begin position="610"/>
        <end position="645"/>
    </location>
</feature>
<dbReference type="InterPro" id="IPR004919">
    <property type="entry name" value="GmrSD_N"/>
</dbReference>
<dbReference type="PANTHER" id="PTHR35149">
    <property type="entry name" value="SLL5132 PROTEIN"/>
    <property type="match status" value="1"/>
</dbReference>
<dbReference type="STRING" id="83656.B1H18_26815"/>
<evidence type="ECO:0000259" key="2">
    <source>
        <dbReference type="Pfam" id="PF03235"/>
    </source>
</evidence>
<dbReference type="InterPro" id="IPR011089">
    <property type="entry name" value="GmrSD_C"/>
</dbReference>
<feature type="domain" description="GmrSD restriction endonucleases N-terminal" evidence="2">
    <location>
        <begin position="13"/>
        <end position="231"/>
    </location>
</feature>
<feature type="compositionally biased region" description="Basic residues" evidence="1">
    <location>
        <begin position="629"/>
        <end position="643"/>
    </location>
</feature>
<keyword evidence="5" id="KW-1185">Reference proteome</keyword>
<sequence length="739" mass="83639">MAADEISSQGFNLNELFRDVTYEIDYYQRDYTWGEEEVRTLLRDLCDSFRNWSGDSVYRRRPQTAPQYFLGPFVYHEPVRNRRFLVDGQQRFVTLHVLFLQLRLWAREMGDSQTVDQLNRVITTDGKSFCVGITDHDPVLRAVSEGRKYETGAGDSLSRRNLWARNQQIEYQLIEELDAEELRHFTEWLLKRVVLVGIRAAGPNHGYRMFETMNDRGARLTAVDLLKSHLLSNVGDGEEQLNTQWQEMLRELSTDRDDPLAASHFIKAYLLARCVRQGHAGDRHQVATNLNVWVRRNATHLGLVTGHPDRFLTFVQDLLKSARQYRPVLAATRALKKDGDHLETVLFNERNGLGIQSVAVLAAFDPGDQPTDAKDKGRLVAGYIDRWYALRILQDLPVQSADLDGLVHNELVPLLRGCRTVADVASELGALAQRDGNPVAEGVTLGLRGNNAHQIRYLLARATAYADEACGKNPDILAYLDRDRFHIEHLWANHHHRVANDIPDPVVFRSVRNQLGGLGLLEGRENSSINDLPFHDKKPLYFRANVLLGVMAPKYDLRNPHLRVFIRTHRLDKHLRTFGVRETMPTVIKTRQELYLSLFERIWDPDRLGLPASAASAPPSDDCGQPPAARRRKAAPRRGAAPRRRTDVAKMIEARILRAGTHIVLTHRSTEHWATIDATGGIILDATGGTAYGRVDEAGAVARGTKTCQGMNEWHIEDEHGVRISLRAVRDRAVATGDL</sequence>
<evidence type="ECO:0000313" key="4">
    <source>
        <dbReference type="EMBL" id="OON73869.1"/>
    </source>
</evidence>
<dbReference type="AlphaFoldDB" id="A0A1V4A2S7"/>
<comment type="caution">
    <text evidence="4">The sequence shown here is derived from an EMBL/GenBank/DDBJ whole genome shotgun (WGS) entry which is preliminary data.</text>
</comment>
<reference evidence="4 5" key="1">
    <citation type="submission" date="2017-02" db="EMBL/GenBank/DDBJ databases">
        <title>Draft Genome Sequence of Streptomyces tsukubaensis F601, a Producer of the immunosuppressant tacrolimus FK506.</title>
        <authorList>
            <person name="Zong G."/>
            <person name="Zhong C."/>
            <person name="Fu J."/>
            <person name="Qin R."/>
            <person name="Cao G."/>
        </authorList>
    </citation>
    <scope>NUCLEOTIDE SEQUENCE [LARGE SCALE GENOMIC DNA]</scope>
    <source>
        <strain evidence="4 5">F601</strain>
    </source>
</reference>
<evidence type="ECO:0008006" key="6">
    <source>
        <dbReference type="Google" id="ProtNLM"/>
    </source>
</evidence>
<name>A0A1V4A2S7_9ACTN</name>
<dbReference type="Pfam" id="PF03235">
    <property type="entry name" value="GmrSD_N"/>
    <property type="match status" value="1"/>
</dbReference>
<organism evidence="4 5">
    <name type="scientific">Streptomyces tsukubensis</name>
    <dbReference type="NCBI Taxonomy" id="83656"/>
    <lineage>
        <taxon>Bacteria</taxon>
        <taxon>Bacillati</taxon>
        <taxon>Actinomycetota</taxon>
        <taxon>Actinomycetes</taxon>
        <taxon>Kitasatosporales</taxon>
        <taxon>Streptomycetaceae</taxon>
        <taxon>Streptomyces</taxon>
    </lineage>
</organism>
<accession>A0A1V4A2S7</accession>
<evidence type="ECO:0000259" key="3">
    <source>
        <dbReference type="Pfam" id="PF07510"/>
    </source>
</evidence>
<dbReference type="EMBL" id="MVFC01000030">
    <property type="protein sequence ID" value="OON73869.1"/>
    <property type="molecule type" value="Genomic_DNA"/>
</dbReference>